<accession>A0ABY1S2U7</accession>
<keyword evidence="3" id="KW-1185">Reference proteome</keyword>
<evidence type="ECO:0000313" key="3">
    <source>
        <dbReference type="Proteomes" id="UP001159257"/>
    </source>
</evidence>
<comment type="caution">
    <text evidence="2">The sequence shown here is derived from an EMBL/GenBank/DDBJ whole genome shotgun (WGS) entry which is preliminary data.</text>
</comment>
<dbReference type="EMBL" id="FXWV01000014">
    <property type="protein sequence ID" value="SMR77566.1"/>
    <property type="molecule type" value="Genomic_DNA"/>
</dbReference>
<dbReference type="RefSeq" id="WP_239040431.1">
    <property type="nucleotide sequence ID" value="NZ_BAAAEY010000013.1"/>
</dbReference>
<reference evidence="2 3" key="1">
    <citation type="submission" date="2017-05" db="EMBL/GenBank/DDBJ databases">
        <authorList>
            <person name="Varghese N."/>
            <person name="Submissions S."/>
        </authorList>
    </citation>
    <scope>NUCLEOTIDE SEQUENCE [LARGE SCALE GENOMIC DNA]</scope>
    <source>
        <strain evidence="2 3">CGMCC 1.7287</strain>
    </source>
</reference>
<feature type="chain" id="PRO_5047114310" evidence="1">
    <location>
        <begin position="21"/>
        <end position="173"/>
    </location>
</feature>
<organism evidence="2 3">
    <name type="scientific">Marinobacterium sediminicola</name>
    <dbReference type="NCBI Taxonomy" id="518898"/>
    <lineage>
        <taxon>Bacteria</taxon>
        <taxon>Pseudomonadati</taxon>
        <taxon>Pseudomonadota</taxon>
        <taxon>Gammaproteobacteria</taxon>
        <taxon>Oceanospirillales</taxon>
        <taxon>Oceanospirillaceae</taxon>
        <taxon>Marinobacterium</taxon>
    </lineage>
</organism>
<name>A0ABY1S2U7_9GAMM</name>
<gene>
    <name evidence="2" type="ORF">SAMN04487964_11457</name>
</gene>
<keyword evidence="1" id="KW-0732">Signal</keyword>
<dbReference type="Proteomes" id="UP001159257">
    <property type="component" value="Unassembled WGS sequence"/>
</dbReference>
<sequence length="173" mass="19805">MKKIIVFAVLVLSVVGSVYAANNQILMKPMNAVLAEDPRNTGIKIESHYKDYVQPSVLVINIESIPGDKSPADVFRILLQYAHRVQEMDFENVLLNSKGTTKFMLKGSYFKKIGTEYKVQNPVYTMRTFPENVYLPNGSRAFSSWSGGLLGVTRKQIEDFTEFHKRWYIEDML</sequence>
<evidence type="ECO:0000256" key="1">
    <source>
        <dbReference type="SAM" id="SignalP"/>
    </source>
</evidence>
<feature type="signal peptide" evidence="1">
    <location>
        <begin position="1"/>
        <end position="20"/>
    </location>
</feature>
<proteinExistence type="predicted"/>
<evidence type="ECO:0000313" key="2">
    <source>
        <dbReference type="EMBL" id="SMR77566.1"/>
    </source>
</evidence>
<protein>
    <submittedName>
        <fullName evidence="2">Uncharacterized protein</fullName>
    </submittedName>
</protein>